<name>A0A4Y2SNQ0_ARAVE</name>
<evidence type="ECO:0000313" key="2">
    <source>
        <dbReference type="EMBL" id="GBN89496.1"/>
    </source>
</evidence>
<accession>A0A4Y2SNQ0</accession>
<protein>
    <submittedName>
        <fullName evidence="1">Uncharacterized protein</fullName>
    </submittedName>
</protein>
<gene>
    <name evidence="2" type="ORF">AVEN_14210_1</name>
    <name evidence="1" type="ORF">AVEN_270174_1</name>
</gene>
<dbReference type="Proteomes" id="UP000499080">
    <property type="component" value="Unassembled WGS sequence"/>
</dbReference>
<sequence length="109" mass="12456">MEWCGIPPSYFAWSGVVVNELPEGRAKKWNGVEWRVSEFLALVNRWFLTVLVDEGAALCSVHVGPGQELDVPQLEHRRGHLKRGERLLRAEAQHVEGPLHKQKHNNPFI</sequence>
<organism evidence="1 3">
    <name type="scientific">Araneus ventricosus</name>
    <name type="common">Orbweaver spider</name>
    <name type="synonym">Epeira ventricosa</name>
    <dbReference type="NCBI Taxonomy" id="182803"/>
    <lineage>
        <taxon>Eukaryota</taxon>
        <taxon>Metazoa</taxon>
        <taxon>Ecdysozoa</taxon>
        <taxon>Arthropoda</taxon>
        <taxon>Chelicerata</taxon>
        <taxon>Arachnida</taxon>
        <taxon>Araneae</taxon>
        <taxon>Araneomorphae</taxon>
        <taxon>Entelegynae</taxon>
        <taxon>Araneoidea</taxon>
        <taxon>Araneidae</taxon>
        <taxon>Araneus</taxon>
    </lineage>
</organism>
<keyword evidence="3" id="KW-1185">Reference proteome</keyword>
<dbReference type="EMBL" id="BGPR01022807">
    <property type="protein sequence ID" value="GBN89491.1"/>
    <property type="molecule type" value="Genomic_DNA"/>
</dbReference>
<dbReference type="AlphaFoldDB" id="A0A4Y2SNQ0"/>
<evidence type="ECO:0000313" key="3">
    <source>
        <dbReference type="Proteomes" id="UP000499080"/>
    </source>
</evidence>
<evidence type="ECO:0000313" key="1">
    <source>
        <dbReference type="EMBL" id="GBN89491.1"/>
    </source>
</evidence>
<dbReference type="EMBL" id="BGPR01022808">
    <property type="protein sequence ID" value="GBN89496.1"/>
    <property type="molecule type" value="Genomic_DNA"/>
</dbReference>
<proteinExistence type="predicted"/>
<reference evidence="1 3" key="1">
    <citation type="journal article" date="2019" name="Sci. Rep.">
        <title>Orb-weaving spider Araneus ventricosus genome elucidates the spidroin gene catalogue.</title>
        <authorList>
            <person name="Kono N."/>
            <person name="Nakamura H."/>
            <person name="Ohtoshi R."/>
            <person name="Moran D.A.P."/>
            <person name="Shinohara A."/>
            <person name="Yoshida Y."/>
            <person name="Fujiwara M."/>
            <person name="Mori M."/>
            <person name="Tomita M."/>
            <person name="Arakawa K."/>
        </authorList>
    </citation>
    <scope>NUCLEOTIDE SEQUENCE [LARGE SCALE GENOMIC DNA]</scope>
</reference>
<comment type="caution">
    <text evidence="1">The sequence shown here is derived from an EMBL/GenBank/DDBJ whole genome shotgun (WGS) entry which is preliminary data.</text>
</comment>